<keyword evidence="8 11" id="KW-0472">Membrane</keyword>
<evidence type="ECO:0000256" key="11">
    <source>
        <dbReference type="SAM" id="Phobius"/>
    </source>
</evidence>
<evidence type="ECO:0000313" key="12">
    <source>
        <dbReference type="EMBL" id="TPX33418.1"/>
    </source>
</evidence>
<feature type="transmembrane region" description="Helical" evidence="11">
    <location>
        <begin position="261"/>
        <end position="279"/>
    </location>
</feature>
<dbReference type="PANTHER" id="PTHR10778:SF10">
    <property type="entry name" value="SOLUTE CARRIER FAMILY 35 MEMBER B1"/>
    <property type="match status" value="1"/>
</dbReference>
<dbReference type="EMBL" id="QEAN01000536">
    <property type="protein sequence ID" value="TPX33418.1"/>
    <property type="molecule type" value="Genomic_DNA"/>
</dbReference>
<comment type="caution">
    <text evidence="13">The sequence shown here is derived from an EMBL/GenBank/DDBJ whole genome shotgun (WGS) entry which is preliminary data.</text>
</comment>
<evidence type="ECO:0000256" key="3">
    <source>
        <dbReference type="ARBA" id="ARBA00022448"/>
    </source>
</evidence>
<evidence type="ECO:0000256" key="5">
    <source>
        <dbReference type="ARBA" id="ARBA00022692"/>
    </source>
</evidence>
<dbReference type="SUPFAM" id="SSF103481">
    <property type="entry name" value="Multidrug resistance efflux transporter EmrE"/>
    <property type="match status" value="1"/>
</dbReference>
<gene>
    <name evidence="13" type="ORF">SeLEV6574_g07624</name>
    <name evidence="12" type="ORF">SeMB42_g07483</name>
</gene>
<feature type="transmembrane region" description="Helical" evidence="11">
    <location>
        <begin position="96"/>
        <end position="116"/>
    </location>
</feature>
<evidence type="ECO:0000313" key="14">
    <source>
        <dbReference type="Proteomes" id="UP000317494"/>
    </source>
</evidence>
<dbReference type="VEuPathDB" id="FungiDB:SeMB42_g07483"/>
<name>A0A507CHL4_9FUNG</name>
<sequence>MPYGEFAACVIGIYICFIKWGELQERITTIPYPISSHESTSTTMKFKYYLFLNLSQSIIACVASFVYLIVAGVGFRIPGLSNIKKDDNSSMSARTMLLLEYLQVSLMLVIAPQFGYASLKHIDYPTMILGKSCKLVPVMLANIVLHRRSFATYKYVVVGLITAGVSAFMLLHDEGDSHSSSKAKVESSLYGLGLLLANLLIDGATNSAQETMFKKYHMKGPQMMFFMNIGLSFIMSAYLLLNPYSSELSSAISMISKNPDVSYDILIFGICGSLGQLFIFHTLQRFGSVSLVTITVTRKMLTILWSVFRFGHHLNAGQWLAVGLVFVGIFIDAYAPMLKSGTSTVILTEKVEAKGDILALNGHTEGSRNGNGHIMENGEAGTSAPNTPRRISERLRKQRRGVN</sequence>
<dbReference type="STRING" id="286115.A0A507CHL4"/>
<accession>A0A507CHL4</accession>
<feature type="transmembrane region" description="Helical" evidence="11">
    <location>
        <begin position="183"/>
        <end position="201"/>
    </location>
</feature>
<keyword evidence="7 11" id="KW-1133">Transmembrane helix</keyword>
<dbReference type="AlphaFoldDB" id="A0A507CHL4"/>
<evidence type="ECO:0000256" key="1">
    <source>
        <dbReference type="ARBA" id="ARBA00004477"/>
    </source>
</evidence>
<feature type="transmembrane region" description="Helical" evidence="11">
    <location>
        <begin position="48"/>
        <end position="75"/>
    </location>
</feature>
<dbReference type="InterPro" id="IPR037185">
    <property type="entry name" value="EmrE-like"/>
</dbReference>
<dbReference type="OrthoDB" id="1601at2759"/>
<evidence type="ECO:0000256" key="6">
    <source>
        <dbReference type="ARBA" id="ARBA00022824"/>
    </source>
</evidence>
<dbReference type="GO" id="GO:0005460">
    <property type="term" value="F:UDP-glucose transmembrane transporter activity"/>
    <property type="evidence" value="ECO:0007669"/>
    <property type="project" value="TreeGrafter"/>
</dbReference>
<organism evidence="13 15">
    <name type="scientific">Synchytrium endobioticum</name>
    <dbReference type="NCBI Taxonomy" id="286115"/>
    <lineage>
        <taxon>Eukaryota</taxon>
        <taxon>Fungi</taxon>
        <taxon>Fungi incertae sedis</taxon>
        <taxon>Chytridiomycota</taxon>
        <taxon>Chytridiomycota incertae sedis</taxon>
        <taxon>Chytridiomycetes</taxon>
        <taxon>Synchytriales</taxon>
        <taxon>Synchytriaceae</taxon>
        <taxon>Synchytrium</taxon>
    </lineage>
</organism>
<evidence type="ECO:0000313" key="13">
    <source>
        <dbReference type="EMBL" id="TPX38789.1"/>
    </source>
</evidence>
<dbReference type="PANTHER" id="PTHR10778">
    <property type="entry name" value="SOLUTE CARRIER FAMILY 35 MEMBER B"/>
    <property type="match status" value="1"/>
</dbReference>
<feature type="transmembrane region" description="Helical" evidence="11">
    <location>
        <begin position="152"/>
        <end position="171"/>
    </location>
</feature>
<evidence type="ECO:0000256" key="7">
    <source>
        <dbReference type="ARBA" id="ARBA00022989"/>
    </source>
</evidence>
<dbReference type="GO" id="GO:0005459">
    <property type="term" value="F:UDP-galactose transmembrane transporter activity"/>
    <property type="evidence" value="ECO:0007669"/>
    <property type="project" value="TreeGrafter"/>
</dbReference>
<dbReference type="Proteomes" id="UP000317494">
    <property type="component" value="Unassembled WGS sequence"/>
</dbReference>
<evidence type="ECO:0000256" key="10">
    <source>
        <dbReference type="SAM" id="MobiDB-lite"/>
    </source>
</evidence>
<keyword evidence="4" id="KW-0762">Sugar transport</keyword>
<evidence type="ECO:0000256" key="2">
    <source>
        <dbReference type="ARBA" id="ARBA00010694"/>
    </source>
</evidence>
<comment type="subcellular location">
    <subcellularLocation>
        <location evidence="1">Endoplasmic reticulum membrane</location>
        <topology evidence="1">Multi-pass membrane protein</topology>
    </subcellularLocation>
</comment>
<evidence type="ECO:0000313" key="15">
    <source>
        <dbReference type="Proteomes" id="UP000320475"/>
    </source>
</evidence>
<dbReference type="InterPro" id="IPR013657">
    <property type="entry name" value="SCL35B1-4/HUT1"/>
</dbReference>
<feature type="transmembrane region" description="Helical" evidence="11">
    <location>
        <begin position="222"/>
        <end position="241"/>
    </location>
</feature>
<comment type="similarity">
    <text evidence="2">Belongs to the nucleotide-sugar transporter family. SLC35B subfamily.</text>
</comment>
<feature type="transmembrane region" description="Helical" evidence="11">
    <location>
        <begin position="291"/>
        <end position="310"/>
    </location>
</feature>
<feature type="region of interest" description="Disordered" evidence="10">
    <location>
        <begin position="362"/>
        <end position="403"/>
    </location>
</feature>
<keyword evidence="5 11" id="KW-0812">Transmembrane</keyword>
<dbReference type="Proteomes" id="UP000320475">
    <property type="component" value="Unassembled WGS sequence"/>
</dbReference>
<proteinExistence type="inferred from homology"/>
<dbReference type="EMBL" id="QEAM01000568">
    <property type="protein sequence ID" value="TPX38789.1"/>
    <property type="molecule type" value="Genomic_DNA"/>
</dbReference>
<evidence type="ECO:0000256" key="4">
    <source>
        <dbReference type="ARBA" id="ARBA00022597"/>
    </source>
</evidence>
<keyword evidence="14" id="KW-1185">Reference proteome</keyword>
<dbReference type="Pfam" id="PF08449">
    <property type="entry name" value="UAA"/>
    <property type="match status" value="1"/>
</dbReference>
<evidence type="ECO:0000256" key="9">
    <source>
        <dbReference type="ARBA" id="ARBA00041103"/>
    </source>
</evidence>
<keyword evidence="3" id="KW-0813">Transport</keyword>
<evidence type="ECO:0000256" key="8">
    <source>
        <dbReference type="ARBA" id="ARBA00023136"/>
    </source>
</evidence>
<protein>
    <recommendedName>
        <fullName evidence="9">UDP-galactose transporter homolog 1</fullName>
    </recommendedName>
</protein>
<feature type="transmembrane region" description="Helical" evidence="11">
    <location>
        <begin position="316"/>
        <end position="335"/>
    </location>
</feature>
<dbReference type="GO" id="GO:0005789">
    <property type="term" value="C:endoplasmic reticulum membrane"/>
    <property type="evidence" value="ECO:0007669"/>
    <property type="project" value="UniProtKB-SubCell"/>
</dbReference>
<keyword evidence="6" id="KW-0256">Endoplasmic reticulum</keyword>
<reference evidence="14 15" key="1">
    <citation type="journal article" date="2019" name="Sci. Rep.">
        <title>Comparative genomics of chytrid fungi reveal insights into the obligate biotrophic and pathogenic lifestyle of Synchytrium endobioticum.</title>
        <authorList>
            <person name="van de Vossenberg B.T.L.H."/>
            <person name="Warris S."/>
            <person name="Nguyen H.D.T."/>
            <person name="van Gent-Pelzer M.P.E."/>
            <person name="Joly D.L."/>
            <person name="van de Geest H.C."/>
            <person name="Bonants P.J.M."/>
            <person name="Smith D.S."/>
            <person name="Levesque C.A."/>
            <person name="van der Lee T.A.J."/>
        </authorList>
    </citation>
    <scope>NUCLEOTIDE SEQUENCE [LARGE SCALE GENOMIC DNA]</scope>
    <source>
        <strain evidence="13 15">LEV6574</strain>
        <strain evidence="12 14">MB42</strain>
    </source>
</reference>
<dbReference type="GO" id="GO:0000139">
    <property type="term" value="C:Golgi membrane"/>
    <property type="evidence" value="ECO:0007669"/>
    <property type="project" value="TreeGrafter"/>
</dbReference>